<gene>
    <name evidence="2" type="ORF">OJAV_G00220180</name>
</gene>
<feature type="compositionally biased region" description="Acidic residues" evidence="1">
    <location>
        <begin position="81"/>
        <end position="92"/>
    </location>
</feature>
<reference evidence="2 3" key="2">
    <citation type="submission" date="2019-01" db="EMBL/GenBank/DDBJ databases">
        <title>A chromosome length genome reference of the Java medaka (oryzias javanicus).</title>
        <authorList>
            <person name="Herpin A."/>
            <person name="Takehana Y."/>
            <person name="Naruse K."/>
            <person name="Ansai S."/>
            <person name="Kawaguchi M."/>
        </authorList>
    </citation>
    <scope>NUCLEOTIDE SEQUENCE [LARGE SCALE GENOMIC DNA]</scope>
    <source>
        <strain evidence="2">RS831</strain>
        <tissue evidence="2">Whole body</tissue>
    </source>
</reference>
<evidence type="ECO:0000256" key="1">
    <source>
        <dbReference type="SAM" id="MobiDB-lite"/>
    </source>
</evidence>
<evidence type="ECO:0000313" key="2">
    <source>
        <dbReference type="EMBL" id="RVE56331.1"/>
    </source>
</evidence>
<organism evidence="2 3">
    <name type="scientific">Oryzias javanicus</name>
    <name type="common">Javanese ricefish</name>
    <name type="synonym">Aplocheilus javanicus</name>
    <dbReference type="NCBI Taxonomy" id="123683"/>
    <lineage>
        <taxon>Eukaryota</taxon>
        <taxon>Metazoa</taxon>
        <taxon>Chordata</taxon>
        <taxon>Craniata</taxon>
        <taxon>Vertebrata</taxon>
        <taxon>Euteleostomi</taxon>
        <taxon>Actinopterygii</taxon>
        <taxon>Neopterygii</taxon>
        <taxon>Teleostei</taxon>
        <taxon>Neoteleostei</taxon>
        <taxon>Acanthomorphata</taxon>
        <taxon>Ovalentaria</taxon>
        <taxon>Atherinomorphae</taxon>
        <taxon>Beloniformes</taxon>
        <taxon>Adrianichthyidae</taxon>
        <taxon>Oryziinae</taxon>
        <taxon>Oryzias</taxon>
    </lineage>
</organism>
<proteinExistence type="predicted"/>
<dbReference type="AlphaFoldDB" id="A0A437C1M6"/>
<keyword evidence="3" id="KW-1185">Reference proteome</keyword>
<dbReference type="Proteomes" id="UP000283210">
    <property type="component" value="Chromosome 23"/>
</dbReference>
<name>A0A437C1M6_ORYJA</name>
<accession>A0A437C1M6</accession>
<evidence type="ECO:0000313" key="3">
    <source>
        <dbReference type="Proteomes" id="UP000283210"/>
    </source>
</evidence>
<sequence>MSSVQSLREFIGERLTAAAEEIFSHVEDTIVQLEAELERQRRLLDIVLQPHAQLQTAGLPNSYLRNQEEAELLQIKEQEEEICISQDEEQPDDSAYAELA</sequence>
<reference evidence="2 3" key="1">
    <citation type="submission" date="2018-11" db="EMBL/GenBank/DDBJ databases">
        <authorList>
            <person name="Lopez-Roques C."/>
            <person name="Donnadieu C."/>
            <person name="Bouchez O."/>
            <person name="Klopp C."/>
            <person name="Cabau C."/>
            <person name="Zahm M."/>
        </authorList>
    </citation>
    <scope>NUCLEOTIDE SEQUENCE [LARGE SCALE GENOMIC DNA]</scope>
    <source>
        <strain evidence="2">RS831</strain>
        <tissue evidence="2">Whole body</tissue>
    </source>
</reference>
<feature type="region of interest" description="Disordered" evidence="1">
    <location>
        <begin position="81"/>
        <end position="100"/>
    </location>
</feature>
<protein>
    <submittedName>
        <fullName evidence="2">Uncharacterized protein</fullName>
    </submittedName>
</protein>
<dbReference type="OrthoDB" id="6077919at2759"/>
<dbReference type="EMBL" id="CM012459">
    <property type="protein sequence ID" value="RVE56331.1"/>
    <property type="molecule type" value="Genomic_DNA"/>
</dbReference>